<reference evidence="2 3" key="1">
    <citation type="journal article" date="2019" name="Commun. Biol.">
        <title>The bagworm genome reveals a unique fibroin gene that provides high tensile strength.</title>
        <authorList>
            <person name="Kono N."/>
            <person name="Nakamura H."/>
            <person name="Ohtoshi R."/>
            <person name="Tomita M."/>
            <person name="Numata K."/>
            <person name="Arakawa K."/>
        </authorList>
    </citation>
    <scope>NUCLEOTIDE SEQUENCE [LARGE SCALE GENOMIC DNA]</scope>
</reference>
<evidence type="ECO:0000313" key="3">
    <source>
        <dbReference type="Proteomes" id="UP000299102"/>
    </source>
</evidence>
<comment type="caution">
    <text evidence="2">The sequence shown here is derived from an EMBL/GenBank/DDBJ whole genome shotgun (WGS) entry which is preliminary data.</text>
</comment>
<dbReference type="EMBL" id="BGZK01000580">
    <property type="protein sequence ID" value="GBP51396.1"/>
    <property type="molecule type" value="Genomic_DNA"/>
</dbReference>
<dbReference type="AlphaFoldDB" id="A0A4C1WIW4"/>
<proteinExistence type="predicted"/>
<keyword evidence="3" id="KW-1185">Reference proteome</keyword>
<dbReference type="Proteomes" id="UP000299102">
    <property type="component" value="Unassembled WGS sequence"/>
</dbReference>
<evidence type="ECO:0000256" key="1">
    <source>
        <dbReference type="SAM" id="MobiDB-lite"/>
    </source>
</evidence>
<accession>A0A4C1WIW4</accession>
<sequence>MKNGAIRPPDSEKQVRSIFAGRNWSPLSIKLRLRWAFGLSSRIFYLKRSLHYETGVASVCIGRNAALASPVRRPGDGRLGPRSVDQYTPKPSGKSRTPPESLEPFR</sequence>
<organism evidence="2 3">
    <name type="scientific">Eumeta variegata</name>
    <name type="common">Bagworm moth</name>
    <name type="synonym">Eumeta japonica</name>
    <dbReference type="NCBI Taxonomy" id="151549"/>
    <lineage>
        <taxon>Eukaryota</taxon>
        <taxon>Metazoa</taxon>
        <taxon>Ecdysozoa</taxon>
        <taxon>Arthropoda</taxon>
        <taxon>Hexapoda</taxon>
        <taxon>Insecta</taxon>
        <taxon>Pterygota</taxon>
        <taxon>Neoptera</taxon>
        <taxon>Endopterygota</taxon>
        <taxon>Lepidoptera</taxon>
        <taxon>Glossata</taxon>
        <taxon>Ditrysia</taxon>
        <taxon>Tineoidea</taxon>
        <taxon>Psychidae</taxon>
        <taxon>Oiketicinae</taxon>
        <taxon>Eumeta</taxon>
    </lineage>
</organism>
<protein>
    <submittedName>
        <fullName evidence="2">Uncharacterized protein</fullName>
    </submittedName>
</protein>
<name>A0A4C1WIW4_EUMVA</name>
<feature type="region of interest" description="Disordered" evidence="1">
    <location>
        <begin position="70"/>
        <end position="106"/>
    </location>
</feature>
<gene>
    <name evidence="2" type="ORF">EVAR_38790_1</name>
</gene>
<evidence type="ECO:0000313" key="2">
    <source>
        <dbReference type="EMBL" id="GBP51396.1"/>
    </source>
</evidence>